<accession>A0ABX8WRZ5</accession>
<dbReference type="Proteomes" id="UP000824755">
    <property type="component" value="Chromosome"/>
</dbReference>
<proteinExistence type="predicted"/>
<gene>
    <name evidence="1" type="ORF">H8L67_03615</name>
</gene>
<reference evidence="1 2" key="1">
    <citation type="submission" date="2021-08" db="EMBL/GenBank/DDBJ databases">
        <title>Lysobacter sp. strain CJ11 Genome sequencing and assembly.</title>
        <authorList>
            <person name="Kim I."/>
        </authorList>
    </citation>
    <scope>NUCLEOTIDE SEQUENCE [LARGE SCALE GENOMIC DNA]</scope>
    <source>
        <strain evidence="1 2">CJ11</strain>
    </source>
</reference>
<keyword evidence="2" id="KW-1185">Reference proteome</keyword>
<organism evidence="1 2">
    <name type="scientific">Lysobacter soyae</name>
    <dbReference type="NCBI Taxonomy" id="2764185"/>
    <lineage>
        <taxon>Bacteria</taxon>
        <taxon>Pseudomonadati</taxon>
        <taxon>Pseudomonadota</taxon>
        <taxon>Gammaproteobacteria</taxon>
        <taxon>Lysobacterales</taxon>
        <taxon>Lysobacteraceae</taxon>
        <taxon>Lysobacter</taxon>
    </lineage>
</organism>
<evidence type="ECO:0000313" key="2">
    <source>
        <dbReference type="Proteomes" id="UP000824755"/>
    </source>
</evidence>
<protein>
    <recommendedName>
        <fullName evidence="3">Lipoprotein</fullName>
    </recommendedName>
</protein>
<name>A0ABX8WRZ5_9GAMM</name>
<sequence length="260" mass="28051">MKYVGLAMLLAMGTIAGCDKTNAPQAAVAAAPVDEAAFLSGFDGVWATTSSAGTDDAETVFRLRFTKDNSDFVMDAHVFDVHLVDVDTDNQVVTFETSGERDPKEMLTATRVVEAADRGKPDAPFTLRITFGNGQFSDLSFVRRLSAQDMTAIAEARTSNDEADVGSVAAAVESTDDCASATNFVDRTTCKEGPLKLARREFEMAFSDAQTNYGVDAQNSLASAQKQLDACTNTECLQKAYSDWTRYVGENYPDNSPHAE</sequence>
<dbReference type="PROSITE" id="PS51257">
    <property type="entry name" value="PROKAR_LIPOPROTEIN"/>
    <property type="match status" value="1"/>
</dbReference>
<dbReference type="EMBL" id="CP080544">
    <property type="protein sequence ID" value="QYR53596.1"/>
    <property type="molecule type" value="Genomic_DNA"/>
</dbReference>
<evidence type="ECO:0008006" key="3">
    <source>
        <dbReference type="Google" id="ProtNLM"/>
    </source>
</evidence>
<evidence type="ECO:0000313" key="1">
    <source>
        <dbReference type="EMBL" id="QYR53596.1"/>
    </source>
</evidence>
<dbReference type="RefSeq" id="WP_220380404.1">
    <property type="nucleotide sequence ID" value="NZ_CP080544.1"/>
</dbReference>